<dbReference type="GO" id="GO:0032259">
    <property type="term" value="P:methylation"/>
    <property type="evidence" value="ECO:0007669"/>
    <property type="project" value="UniProtKB-KW"/>
</dbReference>
<comment type="caution">
    <text evidence="3">The sequence shown here is derived from an EMBL/GenBank/DDBJ whole genome shotgun (WGS) entry which is preliminary data.</text>
</comment>
<dbReference type="Gene3D" id="2.20.25.110">
    <property type="entry name" value="S-adenosyl-L-methionine-dependent methyltransferases"/>
    <property type="match status" value="1"/>
</dbReference>
<dbReference type="InterPro" id="IPR029063">
    <property type="entry name" value="SAM-dependent_MTases_sf"/>
</dbReference>
<evidence type="ECO:0000313" key="4">
    <source>
        <dbReference type="Proteomes" id="UP000596929"/>
    </source>
</evidence>
<keyword evidence="3" id="KW-0489">Methyltransferase</keyword>
<keyword evidence="4" id="KW-1185">Reference proteome</keyword>
<sequence length="257" mass="30311">MGKLLQVRGDFMAYGEFAKIYDELINEDIDYDEMVNRIISICEEENVKFNNYLDVACGTGNVTIRLATKFKDIFAVDLSEDMLREAFEKLKANKLKGKVICQDMTELSLNKKFDLITSVLDSTNYIIEEDGILSYFKSIYEHLNDDGIFIFDINSYYKLSEILGNNIYTYSEEEVFYTWENTFEDDLLSMFLTFFVKKGELYERFEEEHLERAYKAEEIEKYLKLSNLEVINKFDGYTNNDVQEDSERLVYVVKKSR</sequence>
<reference evidence="3 4" key="1">
    <citation type="submission" date="2020-08" db="EMBL/GenBank/DDBJ databases">
        <title>Genome public.</title>
        <authorList>
            <person name="Liu C."/>
            <person name="Sun Q."/>
        </authorList>
    </citation>
    <scope>NUCLEOTIDE SEQUENCE [LARGE SCALE GENOMIC DNA]</scope>
    <source>
        <strain evidence="3 4">NSJ-6</strain>
    </source>
</reference>
<keyword evidence="1" id="KW-0808">Transferase</keyword>
<name>A0ABR7D7Y9_9CLOT</name>
<evidence type="ECO:0000259" key="2">
    <source>
        <dbReference type="Pfam" id="PF13649"/>
    </source>
</evidence>
<evidence type="ECO:0000256" key="1">
    <source>
        <dbReference type="ARBA" id="ARBA00022679"/>
    </source>
</evidence>
<proteinExistence type="predicted"/>
<dbReference type="PANTHER" id="PTHR43861">
    <property type="entry name" value="TRANS-ACONITATE 2-METHYLTRANSFERASE-RELATED"/>
    <property type="match status" value="1"/>
</dbReference>
<dbReference type="InterPro" id="IPR041698">
    <property type="entry name" value="Methyltransf_25"/>
</dbReference>
<accession>A0ABR7D7Y9</accession>
<dbReference type="CDD" id="cd02440">
    <property type="entry name" value="AdoMet_MTases"/>
    <property type="match status" value="1"/>
</dbReference>
<feature type="domain" description="Methyltransferase" evidence="2">
    <location>
        <begin position="53"/>
        <end position="147"/>
    </location>
</feature>
<organism evidence="3 4">
    <name type="scientific">Clostridium hominis</name>
    <dbReference type="NCBI Taxonomy" id="2763036"/>
    <lineage>
        <taxon>Bacteria</taxon>
        <taxon>Bacillati</taxon>
        <taxon>Bacillota</taxon>
        <taxon>Clostridia</taxon>
        <taxon>Eubacteriales</taxon>
        <taxon>Clostridiaceae</taxon>
        <taxon>Clostridium</taxon>
    </lineage>
</organism>
<dbReference type="Proteomes" id="UP000596929">
    <property type="component" value="Unassembled WGS sequence"/>
</dbReference>
<gene>
    <name evidence="3" type="ORF">H8S20_00925</name>
</gene>
<dbReference type="SUPFAM" id="SSF53335">
    <property type="entry name" value="S-adenosyl-L-methionine-dependent methyltransferases"/>
    <property type="match status" value="1"/>
</dbReference>
<dbReference type="Gene3D" id="3.40.50.150">
    <property type="entry name" value="Vaccinia Virus protein VP39"/>
    <property type="match status" value="1"/>
</dbReference>
<dbReference type="EMBL" id="JACOOO010000001">
    <property type="protein sequence ID" value="MBC5627448.1"/>
    <property type="molecule type" value="Genomic_DNA"/>
</dbReference>
<dbReference type="Pfam" id="PF13649">
    <property type="entry name" value="Methyltransf_25"/>
    <property type="match status" value="1"/>
</dbReference>
<evidence type="ECO:0000313" key="3">
    <source>
        <dbReference type="EMBL" id="MBC5627448.1"/>
    </source>
</evidence>
<protein>
    <submittedName>
        <fullName evidence="3">Class I SAM-dependent methyltransferase</fullName>
    </submittedName>
</protein>
<dbReference type="GO" id="GO:0008168">
    <property type="term" value="F:methyltransferase activity"/>
    <property type="evidence" value="ECO:0007669"/>
    <property type="project" value="UniProtKB-KW"/>
</dbReference>